<evidence type="ECO:0000313" key="3">
    <source>
        <dbReference type="Proteomes" id="UP000240883"/>
    </source>
</evidence>
<sequence length="66" mass="7504">MHHGPRIDPQDANLTQAGNSIHSPLKRMPTPSERKNTNQRTAPKKTPKRYHEPHQTSKDGKDEPLT</sequence>
<evidence type="ECO:0000313" key="2">
    <source>
        <dbReference type="EMBL" id="PSN68571.1"/>
    </source>
</evidence>
<accession>A0A2T2NT08</accession>
<feature type="compositionally biased region" description="Basic and acidic residues" evidence="1">
    <location>
        <begin position="49"/>
        <end position="66"/>
    </location>
</feature>
<reference evidence="2 3" key="1">
    <citation type="journal article" date="2018" name="Front. Microbiol.">
        <title>Genome-Wide Analysis of Corynespora cassiicola Leaf Fall Disease Putative Effectors.</title>
        <authorList>
            <person name="Lopez D."/>
            <person name="Ribeiro S."/>
            <person name="Label P."/>
            <person name="Fumanal B."/>
            <person name="Venisse J.S."/>
            <person name="Kohler A."/>
            <person name="de Oliveira R.R."/>
            <person name="Labutti K."/>
            <person name="Lipzen A."/>
            <person name="Lail K."/>
            <person name="Bauer D."/>
            <person name="Ohm R.A."/>
            <person name="Barry K.W."/>
            <person name="Spatafora J."/>
            <person name="Grigoriev I.V."/>
            <person name="Martin F.M."/>
            <person name="Pujade-Renaud V."/>
        </authorList>
    </citation>
    <scope>NUCLEOTIDE SEQUENCE [LARGE SCALE GENOMIC DNA]</scope>
    <source>
        <strain evidence="2 3">Philippines</strain>
    </source>
</reference>
<keyword evidence="3" id="KW-1185">Reference proteome</keyword>
<feature type="compositionally biased region" description="Polar residues" evidence="1">
    <location>
        <begin position="12"/>
        <end position="22"/>
    </location>
</feature>
<proteinExistence type="predicted"/>
<name>A0A2T2NT08_CORCC</name>
<organism evidence="2 3">
    <name type="scientific">Corynespora cassiicola Philippines</name>
    <dbReference type="NCBI Taxonomy" id="1448308"/>
    <lineage>
        <taxon>Eukaryota</taxon>
        <taxon>Fungi</taxon>
        <taxon>Dikarya</taxon>
        <taxon>Ascomycota</taxon>
        <taxon>Pezizomycotina</taxon>
        <taxon>Dothideomycetes</taxon>
        <taxon>Pleosporomycetidae</taxon>
        <taxon>Pleosporales</taxon>
        <taxon>Corynesporascaceae</taxon>
        <taxon>Corynespora</taxon>
    </lineage>
</organism>
<protein>
    <submittedName>
        <fullName evidence="2">Uncharacterized protein</fullName>
    </submittedName>
</protein>
<dbReference type="EMBL" id="KZ678133">
    <property type="protein sequence ID" value="PSN68571.1"/>
    <property type="molecule type" value="Genomic_DNA"/>
</dbReference>
<dbReference type="AlphaFoldDB" id="A0A2T2NT08"/>
<evidence type="ECO:0000256" key="1">
    <source>
        <dbReference type="SAM" id="MobiDB-lite"/>
    </source>
</evidence>
<gene>
    <name evidence="2" type="ORF">BS50DRAFT_571823</name>
</gene>
<dbReference type="Proteomes" id="UP000240883">
    <property type="component" value="Unassembled WGS sequence"/>
</dbReference>
<feature type="region of interest" description="Disordered" evidence="1">
    <location>
        <begin position="1"/>
        <end position="66"/>
    </location>
</feature>